<dbReference type="EMBL" id="VOIH02000006">
    <property type="protein sequence ID" value="KAF3443506.1"/>
    <property type="molecule type" value="Genomic_DNA"/>
</dbReference>
<protein>
    <submittedName>
        <fullName evidence="1">Uncharacterized protein</fullName>
    </submittedName>
</protein>
<sequence length="71" mass="8235">MFNSFSGLSWHLGVKDQKDHFIVCREVEQKRFNSRFWSTSVTCLKHILPDAAGIFQHGDEVVSHPQINQLH</sequence>
<evidence type="ECO:0000313" key="2">
    <source>
        <dbReference type="Proteomes" id="UP000796880"/>
    </source>
</evidence>
<organism evidence="1 2">
    <name type="scientific">Rhamnella rubrinervis</name>
    <dbReference type="NCBI Taxonomy" id="2594499"/>
    <lineage>
        <taxon>Eukaryota</taxon>
        <taxon>Viridiplantae</taxon>
        <taxon>Streptophyta</taxon>
        <taxon>Embryophyta</taxon>
        <taxon>Tracheophyta</taxon>
        <taxon>Spermatophyta</taxon>
        <taxon>Magnoliopsida</taxon>
        <taxon>eudicotyledons</taxon>
        <taxon>Gunneridae</taxon>
        <taxon>Pentapetalae</taxon>
        <taxon>rosids</taxon>
        <taxon>fabids</taxon>
        <taxon>Rosales</taxon>
        <taxon>Rhamnaceae</taxon>
        <taxon>rhamnoid group</taxon>
        <taxon>Rhamneae</taxon>
        <taxon>Rhamnella</taxon>
    </lineage>
</organism>
<dbReference type="Proteomes" id="UP000796880">
    <property type="component" value="Unassembled WGS sequence"/>
</dbReference>
<name>A0A8K0H0L1_9ROSA</name>
<gene>
    <name evidence="1" type="ORF">FNV43_RR13189</name>
</gene>
<keyword evidence="2" id="KW-1185">Reference proteome</keyword>
<dbReference type="AlphaFoldDB" id="A0A8K0H0L1"/>
<evidence type="ECO:0000313" key="1">
    <source>
        <dbReference type="EMBL" id="KAF3443506.1"/>
    </source>
</evidence>
<accession>A0A8K0H0L1</accession>
<reference evidence="1" key="1">
    <citation type="submission" date="2020-03" db="EMBL/GenBank/DDBJ databases">
        <title>A high-quality chromosome-level genome assembly of a woody plant with both climbing and erect habits, Rhamnella rubrinervis.</title>
        <authorList>
            <person name="Lu Z."/>
            <person name="Yang Y."/>
            <person name="Zhu X."/>
            <person name="Sun Y."/>
        </authorList>
    </citation>
    <scope>NUCLEOTIDE SEQUENCE</scope>
    <source>
        <strain evidence="1">BYM</strain>
        <tissue evidence="1">Leaf</tissue>
    </source>
</reference>
<proteinExistence type="predicted"/>
<comment type="caution">
    <text evidence="1">The sequence shown here is derived from an EMBL/GenBank/DDBJ whole genome shotgun (WGS) entry which is preliminary data.</text>
</comment>